<dbReference type="PANTHER" id="PTHR24104">
    <property type="entry name" value="E3 UBIQUITIN-PROTEIN LIGASE NHLRC1-RELATED"/>
    <property type="match status" value="1"/>
</dbReference>
<dbReference type="InterPro" id="IPR011042">
    <property type="entry name" value="6-blade_b-propeller_TolB-like"/>
</dbReference>
<organism evidence="5 6">
    <name type="scientific">Adineta ricciae</name>
    <name type="common">Rotifer</name>
    <dbReference type="NCBI Taxonomy" id="249248"/>
    <lineage>
        <taxon>Eukaryota</taxon>
        <taxon>Metazoa</taxon>
        <taxon>Spiralia</taxon>
        <taxon>Gnathifera</taxon>
        <taxon>Rotifera</taxon>
        <taxon>Eurotatoria</taxon>
        <taxon>Bdelloidea</taxon>
        <taxon>Adinetida</taxon>
        <taxon>Adinetidae</taxon>
        <taxon>Adineta</taxon>
    </lineage>
</organism>
<dbReference type="CDD" id="cd05819">
    <property type="entry name" value="NHL"/>
    <property type="match status" value="2"/>
</dbReference>
<keyword evidence="3" id="KW-0732">Signal</keyword>
<evidence type="ECO:0000313" key="6">
    <source>
        <dbReference type="Proteomes" id="UP000663852"/>
    </source>
</evidence>
<evidence type="ECO:0000256" key="2">
    <source>
        <dbReference type="PROSITE-ProRule" id="PRU00504"/>
    </source>
</evidence>
<dbReference type="OrthoDB" id="10386984at2759"/>
<dbReference type="InterPro" id="IPR050952">
    <property type="entry name" value="TRIM-NHL_E3_ligases"/>
</dbReference>
<comment type="caution">
    <text evidence="5">The sequence shown here is derived from an EMBL/GenBank/DDBJ whole genome shotgun (WGS) entry which is preliminary data.</text>
</comment>
<keyword evidence="1" id="KW-0677">Repeat</keyword>
<gene>
    <name evidence="5" type="ORF">EDS130_LOCUS28248</name>
</gene>
<feature type="repeat" description="NHL" evidence="2">
    <location>
        <begin position="602"/>
        <end position="627"/>
    </location>
</feature>
<proteinExistence type="predicted"/>
<dbReference type="EMBL" id="CAJNOJ010000183">
    <property type="protein sequence ID" value="CAF1256013.1"/>
    <property type="molecule type" value="Genomic_DNA"/>
</dbReference>
<protein>
    <recommendedName>
        <fullName evidence="4">PKD/REJ-like domain-containing protein</fullName>
    </recommendedName>
</protein>
<dbReference type="GO" id="GO:0008270">
    <property type="term" value="F:zinc ion binding"/>
    <property type="evidence" value="ECO:0007669"/>
    <property type="project" value="UniProtKB-KW"/>
</dbReference>
<dbReference type="InterPro" id="IPR001258">
    <property type="entry name" value="NHL_repeat"/>
</dbReference>
<evidence type="ECO:0000256" key="3">
    <source>
        <dbReference type="SAM" id="SignalP"/>
    </source>
</evidence>
<feature type="domain" description="PKD/REJ-like" evidence="4">
    <location>
        <begin position="693"/>
        <end position="1147"/>
    </location>
</feature>
<name>A0A815AFA4_ADIRI</name>
<accession>A0A815AFA4</accession>
<dbReference type="Pfam" id="PF02010">
    <property type="entry name" value="REJ"/>
    <property type="match status" value="1"/>
</dbReference>
<feature type="chain" id="PRO_5032468638" description="PKD/REJ-like domain-containing protein" evidence="3">
    <location>
        <begin position="23"/>
        <end position="1672"/>
    </location>
</feature>
<dbReference type="Pfam" id="PF01436">
    <property type="entry name" value="NHL"/>
    <property type="match status" value="1"/>
</dbReference>
<dbReference type="Gene3D" id="2.120.10.30">
    <property type="entry name" value="TolB, C-terminal domain"/>
    <property type="match status" value="4"/>
</dbReference>
<dbReference type="PROSITE" id="PS51125">
    <property type="entry name" value="NHL"/>
    <property type="match status" value="2"/>
</dbReference>
<dbReference type="InterPro" id="IPR002859">
    <property type="entry name" value="PKD/REJ-like"/>
</dbReference>
<sequence>MILKCKILLNAIILLIITNVSFELKLSPQAAWNQIGTTVAGDKKGSAGSALSQLNEPVDIYITNNDILYIGDTRNHRILVVHLNSSTNNSAIGSEPGPNFNQLNGPRGVFVFNASLYVLDTSNYRVQKMTLDGSSVTTVAHIPRPGEGQGDPLYLYVTNEGNIYVSERWGHCIWLFFPNSTTGHIIAGQTRQKGSNNTQFDEPYGIFVNDVGTMYIADRKNHRIMKWSTGDLHGVCVAGDGKIGDTPKQLNEPTQVIVDTNEYMYITEASYRARVVRWLVGSTWGVCIVACTRSSGIEATQLSHPHSLAFDRHGSLYVTDWANHRVQKFQILDYSLSFNEPVIPPNSTWSVCGITFANQTSIGLRPRGIFIDHRDTVYVADHTHRRVLVWSEKDNNHHQISVGNLFNPTTPFVTVNGDIYVENGDQAGRIEKWRPGATSGELVVTFPGNCFGLFIDIRNHLYCSVHKEHQVVKLMLDSNNKSLAVVAGTRNSSGSDSNKLNRPCGIFVDVYFSLYVADSGNNRIQVFLSGESNGITVAGGGVPNGLELRYPSGVILDASNVLYVADNQHHRVVRVEGDSFRCLFGCTKKSGPASSQLYYSYSVGFDSQGNLYVADEWNARIQKFNLEIDSCGKSLRYSDSSIRPVLLRDVDIGLLCFICISRFVDCREPFVKLTPSGTLLSFRQNQHIYISSTIEVNCADLTSIAVEWSILICTSVCTNRLPFNHSIHTTSKDLFIPSGTLSYGLYRYRLILTATMHEHPLQLSSSSAIDIQISSPLLVTNLISFDTQFITYDYQLDLVLNPGQFSYNKKELRLNANDWDYFYYCRTYPEDPQGFQLFDNQSRMCFPGAWKYLTPDRSSMKISTSSLNLNQTYQLMVQMIHRKNSSVHSFGYLIVRIDHIPLPMIIISCVIVTTCSLSHENFHYVNQKSQLLLLSSCLGARVSIHRISWTIYVGSPVSPLDQTIHWIPYKLIVNRSLEEGFVFAGLTTNKLAVMKGLFAENHSNIYWRFEVSYSFLEFENQSQSYFDIELNQPPINGSCSIYPLNGTTTTLFTIQCTNWFDQDEIKDYLIYGQLSNSIEEMLLAHTVQSALQLYLPVTLDPTSTLQLKVKIRDEFDCSSEYSLPPVRVHPDVSNISQLIDLLHNDDKNIFAQIVSSIVQLFNQLNYQTMNEQVQSGIALTEITVTSLHQQPLASMMNVSILNIDERAKLHEDLILKIIDLSIATTTDLQLQSTILSQITQNSNQLTRNASVMTSNKCSQLSALLKSIANTLSSEDTHFIATHLLQCAVNSFNGIYGSLQERAKILSSDLIRTQEEFHDDSEYQWHGTSAQFSFFDTDGDVETILMEKNRYYQNQEAKKISNDLNQIISSITSTFHVHLNVGQQIIINTSAIFFSLEKVLSSSIAYRLNDSQIRFPSNLLDSNSTVLIRNILQPLASSTSDHRFSAYTNLSRSLSLSILNENETELNINTNLTDPIEFFIPRDPQLIMPSAFLQNSTLINEQKMSSSPFYFYLFDLQQTNPNLTFAIHLEIHLSITNVSYLLTYQFDPPKPLSSLSDHWTFLCPSSKHQSYLTSDGMYVHFLNNHQTSNRHSIVYGLRQLSTKEMQEFCYHNKTLDRTSSLFRQAWIFTSDYQIRMYQSACFYLDSDSNWQSNGLLVGSLSDHYATQCFSTRI</sequence>
<evidence type="ECO:0000313" key="5">
    <source>
        <dbReference type="EMBL" id="CAF1256013.1"/>
    </source>
</evidence>
<evidence type="ECO:0000259" key="4">
    <source>
        <dbReference type="Pfam" id="PF02010"/>
    </source>
</evidence>
<evidence type="ECO:0000256" key="1">
    <source>
        <dbReference type="ARBA" id="ARBA00022737"/>
    </source>
</evidence>
<dbReference type="PANTHER" id="PTHR24104:SF25">
    <property type="entry name" value="PROTEIN LIN-41"/>
    <property type="match status" value="1"/>
</dbReference>
<feature type="signal peptide" evidence="3">
    <location>
        <begin position="1"/>
        <end position="22"/>
    </location>
</feature>
<feature type="repeat" description="NHL" evidence="2">
    <location>
        <begin position="289"/>
        <end position="332"/>
    </location>
</feature>
<reference evidence="5" key="1">
    <citation type="submission" date="2021-02" db="EMBL/GenBank/DDBJ databases">
        <authorList>
            <person name="Nowell W R."/>
        </authorList>
    </citation>
    <scope>NUCLEOTIDE SEQUENCE</scope>
</reference>
<dbReference type="SUPFAM" id="SSF101898">
    <property type="entry name" value="NHL repeat"/>
    <property type="match status" value="2"/>
</dbReference>
<dbReference type="Proteomes" id="UP000663852">
    <property type="component" value="Unassembled WGS sequence"/>
</dbReference>